<dbReference type="GO" id="GO:0016747">
    <property type="term" value="F:acyltransferase activity, transferring groups other than amino-acyl groups"/>
    <property type="evidence" value="ECO:0007669"/>
    <property type="project" value="InterPro"/>
</dbReference>
<protein>
    <submittedName>
        <fullName evidence="3">Protein N-acetyltransferase, RimJ/RimL family</fullName>
    </submittedName>
</protein>
<dbReference type="Proteomes" id="UP000183585">
    <property type="component" value="Unassembled WGS sequence"/>
</dbReference>
<feature type="compositionally biased region" description="Low complexity" evidence="1">
    <location>
        <begin position="9"/>
        <end position="31"/>
    </location>
</feature>
<dbReference type="Pfam" id="PF13302">
    <property type="entry name" value="Acetyltransf_3"/>
    <property type="match status" value="1"/>
</dbReference>
<accession>A0A1C4ZDC8</accession>
<feature type="region of interest" description="Disordered" evidence="1">
    <location>
        <begin position="1"/>
        <end position="38"/>
    </location>
</feature>
<gene>
    <name evidence="3" type="ORF">GA0070563_10857</name>
</gene>
<evidence type="ECO:0000313" key="4">
    <source>
        <dbReference type="Proteomes" id="UP000183585"/>
    </source>
</evidence>
<evidence type="ECO:0000259" key="2">
    <source>
        <dbReference type="Pfam" id="PF13302"/>
    </source>
</evidence>
<dbReference type="STRING" id="47853.TK50_11675"/>
<dbReference type="InterPro" id="IPR016181">
    <property type="entry name" value="Acyl_CoA_acyltransferase"/>
</dbReference>
<name>A0A1C4ZDC8_9ACTN</name>
<sequence>MTGPGPGGDAATATSAGRAGTAADSAGSATTGAGGGLRPAREADLATILRWRNHPQVREVSLTRHEIGPAEHAAWWAGVRVDPDRRVLVHEHLGQPCGVVTFSGVTSPDRALTWGFYLDVEGLDARRALLPAWLSLEEAAIAYAFGTLGARTLGGETLATNRPVLALHRRFGFTIVRRYERDVDGTPHQVVWTQLSRGT</sequence>
<keyword evidence="3" id="KW-0808">Transferase</keyword>
<dbReference type="EMBL" id="FMCT01000008">
    <property type="protein sequence ID" value="SCF30983.1"/>
    <property type="molecule type" value="Genomic_DNA"/>
</dbReference>
<reference evidence="4" key="1">
    <citation type="submission" date="2016-06" db="EMBL/GenBank/DDBJ databases">
        <authorList>
            <person name="Varghese N."/>
            <person name="Submissions Spin"/>
        </authorList>
    </citation>
    <scope>NUCLEOTIDE SEQUENCE [LARGE SCALE GENOMIC DNA]</scope>
    <source>
        <strain evidence="4">DSM 43168</strain>
    </source>
</reference>
<dbReference type="AlphaFoldDB" id="A0A1C4ZDC8"/>
<organism evidence="3 4">
    <name type="scientific">Micromonospora carbonacea</name>
    <dbReference type="NCBI Taxonomy" id="47853"/>
    <lineage>
        <taxon>Bacteria</taxon>
        <taxon>Bacillati</taxon>
        <taxon>Actinomycetota</taxon>
        <taxon>Actinomycetes</taxon>
        <taxon>Micromonosporales</taxon>
        <taxon>Micromonosporaceae</taxon>
        <taxon>Micromonospora</taxon>
    </lineage>
</organism>
<dbReference type="Gene3D" id="3.40.630.30">
    <property type="match status" value="1"/>
</dbReference>
<dbReference type="SUPFAM" id="SSF55729">
    <property type="entry name" value="Acyl-CoA N-acyltransferases (Nat)"/>
    <property type="match status" value="1"/>
</dbReference>
<evidence type="ECO:0000256" key="1">
    <source>
        <dbReference type="SAM" id="MobiDB-lite"/>
    </source>
</evidence>
<feature type="domain" description="N-acetyltransferase" evidence="2">
    <location>
        <begin position="37"/>
        <end position="174"/>
    </location>
</feature>
<evidence type="ECO:0000313" key="3">
    <source>
        <dbReference type="EMBL" id="SCF30983.1"/>
    </source>
</evidence>
<proteinExistence type="predicted"/>
<dbReference type="InterPro" id="IPR000182">
    <property type="entry name" value="GNAT_dom"/>
</dbReference>
<keyword evidence="4" id="KW-1185">Reference proteome</keyword>
<dbReference type="RefSeq" id="WP_369409570.1">
    <property type="nucleotide sequence ID" value="NZ_FMCT01000008.1"/>
</dbReference>